<protein>
    <submittedName>
        <fullName evidence="3">7TM_GPCR_Srx domain-containing protein</fullName>
    </submittedName>
</protein>
<keyword evidence="1" id="KW-0472">Membrane</keyword>
<sequence length="139" mass="16475">MGMVFIPSMMQWTFTIHEYSGVLYGMNRTSNYVVAIINVVIYPILFIVLYFKKNISLNNTKEIKMTVQVSSTHKNFVVGIKKVQIPHFQVFAMVFLELLFFSFWEFVPEINNLWIFLLIENSNLIYFDMLILPYLVLNR</sequence>
<dbReference type="Proteomes" id="UP000095283">
    <property type="component" value="Unplaced"/>
</dbReference>
<evidence type="ECO:0000256" key="1">
    <source>
        <dbReference type="SAM" id="Phobius"/>
    </source>
</evidence>
<organism evidence="2 3">
    <name type="scientific">Heterorhabditis bacteriophora</name>
    <name type="common">Entomopathogenic nematode worm</name>
    <dbReference type="NCBI Taxonomy" id="37862"/>
    <lineage>
        <taxon>Eukaryota</taxon>
        <taxon>Metazoa</taxon>
        <taxon>Ecdysozoa</taxon>
        <taxon>Nematoda</taxon>
        <taxon>Chromadorea</taxon>
        <taxon>Rhabditida</taxon>
        <taxon>Rhabditina</taxon>
        <taxon>Rhabditomorpha</taxon>
        <taxon>Strongyloidea</taxon>
        <taxon>Heterorhabditidae</taxon>
        <taxon>Heterorhabditis</taxon>
    </lineage>
</organism>
<keyword evidence="1" id="KW-0812">Transmembrane</keyword>
<feature type="transmembrane region" description="Helical" evidence="1">
    <location>
        <begin position="90"/>
        <end position="107"/>
    </location>
</feature>
<dbReference type="AlphaFoldDB" id="A0A1I7WQF9"/>
<name>A0A1I7WQF9_HETBA</name>
<accession>A0A1I7WQF9</accession>
<dbReference type="WBParaSite" id="Hba_07389">
    <property type="protein sequence ID" value="Hba_07389"/>
    <property type="gene ID" value="Hba_07389"/>
</dbReference>
<evidence type="ECO:0000313" key="2">
    <source>
        <dbReference type="Proteomes" id="UP000095283"/>
    </source>
</evidence>
<keyword evidence="2" id="KW-1185">Reference proteome</keyword>
<feature type="transmembrane region" description="Helical" evidence="1">
    <location>
        <begin position="32"/>
        <end position="51"/>
    </location>
</feature>
<feature type="transmembrane region" description="Helical" evidence="1">
    <location>
        <begin position="113"/>
        <end position="137"/>
    </location>
</feature>
<keyword evidence="1" id="KW-1133">Transmembrane helix</keyword>
<evidence type="ECO:0000313" key="3">
    <source>
        <dbReference type="WBParaSite" id="Hba_07389"/>
    </source>
</evidence>
<reference evidence="3" key="1">
    <citation type="submission" date="2016-11" db="UniProtKB">
        <authorList>
            <consortium name="WormBaseParasite"/>
        </authorList>
    </citation>
    <scope>IDENTIFICATION</scope>
</reference>
<proteinExistence type="predicted"/>